<gene>
    <name evidence="4" type="ORF">CR203_14750</name>
</gene>
<dbReference type="CDD" id="cd04301">
    <property type="entry name" value="NAT_SF"/>
    <property type="match status" value="1"/>
</dbReference>
<evidence type="ECO:0000313" key="5">
    <source>
        <dbReference type="Proteomes" id="UP000281498"/>
    </source>
</evidence>
<dbReference type="EMBL" id="PDOE01000006">
    <property type="protein sequence ID" value="RKL66548.1"/>
    <property type="molecule type" value="Genomic_DNA"/>
</dbReference>
<dbReference type="Proteomes" id="UP000281498">
    <property type="component" value="Unassembled WGS sequence"/>
</dbReference>
<name>A0A3A9K5A7_9BACI</name>
<dbReference type="RefSeq" id="WP_110935827.1">
    <property type="nucleotide sequence ID" value="NZ_KZ614146.1"/>
</dbReference>
<dbReference type="SUPFAM" id="SSF55729">
    <property type="entry name" value="Acyl-CoA N-acyltransferases (Nat)"/>
    <property type="match status" value="1"/>
</dbReference>
<evidence type="ECO:0000256" key="2">
    <source>
        <dbReference type="ARBA" id="ARBA00023315"/>
    </source>
</evidence>
<dbReference type="InterPro" id="IPR050680">
    <property type="entry name" value="YpeA/RimI_acetyltransf"/>
</dbReference>
<dbReference type="OrthoDB" id="156739at2"/>
<dbReference type="Gene3D" id="3.40.630.30">
    <property type="match status" value="1"/>
</dbReference>
<dbReference type="AlphaFoldDB" id="A0A3A9K5A7"/>
<keyword evidence="2" id="KW-0012">Acyltransferase</keyword>
<evidence type="ECO:0000313" key="4">
    <source>
        <dbReference type="EMBL" id="RKL66548.1"/>
    </source>
</evidence>
<dbReference type="PROSITE" id="PS51186">
    <property type="entry name" value="GNAT"/>
    <property type="match status" value="1"/>
</dbReference>
<comment type="caution">
    <text evidence="4">The sequence shown here is derived from an EMBL/GenBank/DDBJ whole genome shotgun (WGS) entry which is preliminary data.</text>
</comment>
<dbReference type="GO" id="GO:0016747">
    <property type="term" value="F:acyltransferase activity, transferring groups other than amino-acyl groups"/>
    <property type="evidence" value="ECO:0007669"/>
    <property type="project" value="InterPro"/>
</dbReference>
<protein>
    <recommendedName>
        <fullName evidence="3">N-acetyltransferase domain-containing protein</fullName>
    </recommendedName>
</protein>
<keyword evidence="5" id="KW-1185">Reference proteome</keyword>
<evidence type="ECO:0000259" key="3">
    <source>
        <dbReference type="PROSITE" id="PS51186"/>
    </source>
</evidence>
<evidence type="ECO:0000256" key="1">
    <source>
        <dbReference type="ARBA" id="ARBA00022679"/>
    </source>
</evidence>
<dbReference type="InterPro" id="IPR016181">
    <property type="entry name" value="Acyl_CoA_acyltransferase"/>
</dbReference>
<organism evidence="4 5">
    <name type="scientific">Salipaludibacillus neizhouensis</name>
    <dbReference type="NCBI Taxonomy" id="885475"/>
    <lineage>
        <taxon>Bacteria</taxon>
        <taxon>Bacillati</taxon>
        <taxon>Bacillota</taxon>
        <taxon>Bacilli</taxon>
        <taxon>Bacillales</taxon>
        <taxon>Bacillaceae</taxon>
    </lineage>
</organism>
<proteinExistence type="predicted"/>
<sequence length="148" mass="17297">MTRVASLLDIPAITLLKLKMFKEAGMEHVLREDFVHEVENTYKELYETGKATHFVMEHDNEMSAFAGAFIKEDIPYCFYKEAQYGFIGDVYVDPRFRKQGYARKLTDEVLDWFSEKEIHTIRLLASDSAKKLYQSIGFKGTDQMILHR</sequence>
<dbReference type="InterPro" id="IPR000182">
    <property type="entry name" value="GNAT_dom"/>
</dbReference>
<reference evidence="4 5" key="1">
    <citation type="submission" date="2017-10" db="EMBL/GenBank/DDBJ databases">
        <title>Bacillus sp. nov., a halophilic bacterium isolated from a Keqin Lake.</title>
        <authorList>
            <person name="Wang H."/>
        </authorList>
    </citation>
    <scope>NUCLEOTIDE SEQUENCE [LARGE SCALE GENOMIC DNA]</scope>
    <source>
        <strain evidence="4 5">KCTC 13187</strain>
    </source>
</reference>
<accession>A0A3A9K5A7</accession>
<dbReference type="Pfam" id="PF00583">
    <property type="entry name" value="Acetyltransf_1"/>
    <property type="match status" value="1"/>
</dbReference>
<dbReference type="PANTHER" id="PTHR43420">
    <property type="entry name" value="ACETYLTRANSFERASE"/>
    <property type="match status" value="1"/>
</dbReference>
<keyword evidence="1" id="KW-0808">Transferase</keyword>
<feature type="domain" description="N-acetyltransferase" evidence="3">
    <location>
        <begin position="13"/>
        <end position="148"/>
    </location>
</feature>